<dbReference type="Proteomes" id="UP000248544">
    <property type="component" value="Unassembled WGS sequence"/>
</dbReference>
<evidence type="ECO:0000256" key="1">
    <source>
        <dbReference type="SAM" id="Phobius"/>
    </source>
</evidence>
<keyword evidence="1" id="KW-0812">Transmembrane</keyword>
<gene>
    <name evidence="2" type="ORF">C1I98_21410</name>
</gene>
<feature type="transmembrane region" description="Helical" evidence="1">
    <location>
        <begin position="18"/>
        <end position="37"/>
    </location>
</feature>
<evidence type="ECO:0000313" key="2">
    <source>
        <dbReference type="EMBL" id="PZG41394.1"/>
    </source>
</evidence>
<protein>
    <submittedName>
        <fullName evidence="2">Uncharacterized protein</fullName>
    </submittedName>
</protein>
<keyword evidence="1" id="KW-1133">Transmembrane helix</keyword>
<keyword evidence="3" id="KW-1185">Reference proteome</keyword>
<organism evidence="2 3">
    <name type="scientific">Spongiactinospora gelatinilytica</name>
    <dbReference type="NCBI Taxonomy" id="2666298"/>
    <lineage>
        <taxon>Bacteria</taxon>
        <taxon>Bacillati</taxon>
        <taxon>Actinomycetota</taxon>
        <taxon>Actinomycetes</taxon>
        <taxon>Streptosporangiales</taxon>
        <taxon>Streptosporangiaceae</taxon>
        <taxon>Spongiactinospora</taxon>
    </lineage>
</organism>
<name>A0A2W2HRL5_9ACTN</name>
<proteinExistence type="predicted"/>
<dbReference type="AlphaFoldDB" id="A0A2W2HRL5"/>
<sequence length="74" mass="7671">MLFVPPPDDAFHTRTARIIVVAAVIAACAAIATWFMADRYMEGAGGPLVPSAAAIAMGGAAFVKIIGLLRRGGW</sequence>
<keyword evidence="1" id="KW-0472">Membrane</keyword>
<dbReference type="EMBL" id="POUA01000174">
    <property type="protein sequence ID" value="PZG41394.1"/>
    <property type="molecule type" value="Genomic_DNA"/>
</dbReference>
<accession>A0A2W2HRL5</accession>
<comment type="caution">
    <text evidence="2">The sequence shown here is derived from an EMBL/GenBank/DDBJ whole genome shotgun (WGS) entry which is preliminary data.</text>
</comment>
<feature type="transmembrane region" description="Helical" evidence="1">
    <location>
        <begin position="49"/>
        <end position="69"/>
    </location>
</feature>
<evidence type="ECO:0000313" key="3">
    <source>
        <dbReference type="Proteomes" id="UP000248544"/>
    </source>
</evidence>
<reference evidence="2 3" key="1">
    <citation type="submission" date="2018-01" db="EMBL/GenBank/DDBJ databases">
        <title>Draft genome sequence of Sphaerisporangium sp. 7K107.</title>
        <authorList>
            <person name="Sahin N."/>
            <person name="Saygin H."/>
            <person name="Ay H."/>
        </authorList>
    </citation>
    <scope>NUCLEOTIDE SEQUENCE [LARGE SCALE GENOMIC DNA]</scope>
    <source>
        <strain evidence="2 3">7K107</strain>
    </source>
</reference>